<dbReference type="PROSITE" id="PS50931">
    <property type="entry name" value="HTH_LYSR"/>
    <property type="match status" value="1"/>
</dbReference>
<evidence type="ECO:0000256" key="4">
    <source>
        <dbReference type="ARBA" id="ARBA00023163"/>
    </source>
</evidence>
<dbReference type="EMBL" id="OBEL01000007">
    <property type="protein sequence ID" value="SNZ21288.1"/>
    <property type="molecule type" value="Genomic_DNA"/>
</dbReference>
<dbReference type="Gene3D" id="1.10.10.10">
    <property type="entry name" value="Winged helix-like DNA-binding domain superfamily/Winged helix DNA-binding domain"/>
    <property type="match status" value="1"/>
</dbReference>
<dbReference type="InterPro" id="IPR036388">
    <property type="entry name" value="WH-like_DNA-bd_sf"/>
</dbReference>
<evidence type="ECO:0000256" key="2">
    <source>
        <dbReference type="ARBA" id="ARBA00023015"/>
    </source>
</evidence>
<dbReference type="OrthoDB" id="9786526at2"/>
<feature type="domain" description="HTH lysR-type" evidence="5">
    <location>
        <begin position="1"/>
        <end position="58"/>
    </location>
</feature>
<dbReference type="PANTHER" id="PTHR30537:SF5">
    <property type="entry name" value="HTH-TYPE TRANSCRIPTIONAL ACTIVATOR TTDR-RELATED"/>
    <property type="match status" value="1"/>
</dbReference>
<evidence type="ECO:0000256" key="3">
    <source>
        <dbReference type="ARBA" id="ARBA00023125"/>
    </source>
</evidence>
<dbReference type="Pfam" id="PF00126">
    <property type="entry name" value="HTH_1"/>
    <property type="match status" value="1"/>
</dbReference>
<dbReference type="FunFam" id="1.10.10.10:FF:000001">
    <property type="entry name" value="LysR family transcriptional regulator"/>
    <property type="match status" value="1"/>
</dbReference>
<evidence type="ECO:0000313" key="7">
    <source>
        <dbReference type="Proteomes" id="UP000219439"/>
    </source>
</evidence>
<sequence>MDITSLKTVLLVQTRGSIAAASRVLDLDPSSVSRIVATVEAELGIRLFQRTTRRLTVTEEGQAYLQRLAPLIDEMDAAKEEAQRHRLQPTGLLRMTASVAFCDQMIIPVLPDFQKRFPEITIDLQSCDRNLDLVENEIDLAVRLAPTPQGDLISTRLVQTHYRVVASPDYLKAKQAIKDPTDLAAHNCLRFALPGLQNSWCFQKGDAAPFEIDVSGNLLISNALGLRKAACMGQGIAILADWLIQRDLKEGKLIELFPDHHCSITDFETSAWALYPNRSYLPRKVRVMIDFLRESLGAKVLAATA</sequence>
<gene>
    <name evidence="6" type="ORF">SAMN06265368_4405</name>
</gene>
<name>A0A285PIN1_9HYPH</name>
<comment type="similarity">
    <text evidence="1">Belongs to the LysR transcriptional regulatory family.</text>
</comment>
<dbReference type="InterPro" id="IPR005119">
    <property type="entry name" value="LysR_subst-bd"/>
</dbReference>
<dbReference type="PANTHER" id="PTHR30537">
    <property type="entry name" value="HTH-TYPE TRANSCRIPTIONAL REGULATOR"/>
    <property type="match status" value="1"/>
</dbReference>
<dbReference type="Proteomes" id="UP000219439">
    <property type="component" value="Unassembled WGS sequence"/>
</dbReference>
<dbReference type="InterPro" id="IPR000847">
    <property type="entry name" value="LysR_HTH_N"/>
</dbReference>
<organism evidence="6 7">
    <name type="scientific">Cohaesibacter gelatinilyticus</name>
    <dbReference type="NCBI Taxonomy" id="372072"/>
    <lineage>
        <taxon>Bacteria</taxon>
        <taxon>Pseudomonadati</taxon>
        <taxon>Pseudomonadota</taxon>
        <taxon>Alphaproteobacteria</taxon>
        <taxon>Hyphomicrobiales</taxon>
        <taxon>Cohaesibacteraceae</taxon>
    </lineage>
</organism>
<keyword evidence="7" id="KW-1185">Reference proteome</keyword>
<keyword evidence="2" id="KW-0805">Transcription regulation</keyword>
<evidence type="ECO:0000259" key="5">
    <source>
        <dbReference type="PROSITE" id="PS50931"/>
    </source>
</evidence>
<reference evidence="6 7" key="1">
    <citation type="submission" date="2017-09" db="EMBL/GenBank/DDBJ databases">
        <authorList>
            <person name="Ehlers B."/>
            <person name="Leendertz F.H."/>
        </authorList>
    </citation>
    <scope>NUCLEOTIDE SEQUENCE [LARGE SCALE GENOMIC DNA]</scope>
    <source>
        <strain evidence="6 7">DSM 18289</strain>
    </source>
</reference>
<dbReference type="Gene3D" id="3.40.190.290">
    <property type="match status" value="1"/>
</dbReference>
<keyword evidence="3" id="KW-0238">DNA-binding</keyword>
<evidence type="ECO:0000256" key="1">
    <source>
        <dbReference type="ARBA" id="ARBA00009437"/>
    </source>
</evidence>
<dbReference type="GO" id="GO:0003677">
    <property type="term" value="F:DNA binding"/>
    <property type="evidence" value="ECO:0007669"/>
    <property type="project" value="UniProtKB-KW"/>
</dbReference>
<dbReference type="GO" id="GO:0003700">
    <property type="term" value="F:DNA-binding transcription factor activity"/>
    <property type="evidence" value="ECO:0007669"/>
    <property type="project" value="InterPro"/>
</dbReference>
<dbReference type="SUPFAM" id="SSF46785">
    <property type="entry name" value="Winged helix' DNA-binding domain"/>
    <property type="match status" value="1"/>
</dbReference>
<keyword evidence="4" id="KW-0804">Transcription</keyword>
<dbReference type="RefSeq" id="WP_097155663.1">
    <property type="nucleotide sequence ID" value="NZ_OBEL01000007.1"/>
</dbReference>
<protein>
    <submittedName>
        <fullName evidence="6">Transcriptional regulator, LysR family</fullName>
    </submittedName>
</protein>
<proteinExistence type="inferred from homology"/>
<dbReference type="AlphaFoldDB" id="A0A285PIN1"/>
<accession>A0A285PIN1</accession>
<dbReference type="CDD" id="cd08422">
    <property type="entry name" value="PBP2_CrgA_like"/>
    <property type="match status" value="1"/>
</dbReference>
<dbReference type="Pfam" id="PF03466">
    <property type="entry name" value="LysR_substrate"/>
    <property type="match status" value="1"/>
</dbReference>
<evidence type="ECO:0000313" key="6">
    <source>
        <dbReference type="EMBL" id="SNZ21288.1"/>
    </source>
</evidence>
<dbReference type="SUPFAM" id="SSF53850">
    <property type="entry name" value="Periplasmic binding protein-like II"/>
    <property type="match status" value="1"/>
</dbReference>
<dbReference type="InterPro" id="IPR058163">
    <property type="entry name" value="LysR-type_TF_proteobact-type"/>
</dbReference>
<dbReference type="InterPro" id="IPR036390">
    <property type="entry name" value="WH_DNA-bd_sf"/>
</dbReference>